<dbReference type="Proteomes" id="UP000828390">
    <property type="component" value="Unassembled WGS sequence"/>
</dbReference>
<organism evidence="1 2">
    <name type="scientific">Dreissena polymorpha</name>
    <name type="common">Zebra mussel</name>
    <name type="synonym">Mytilus polymorpha</name>
    <dbReference type="NCBI Taxonomy" id="45954"/>
    <lineage>
        <taxon>Eukaryota</taxon>
        <taxon>Metazoa</taxon>
        <taxon>Spiralia</taxon>
        <taxon>Lophotrochozoa</taxon>
        <taxon>Mollusca</taxon>
        <taxon>Bivalvia</taxon>
        <taxon>Autobranchia</taxon>
        <taxon>Heteroconchia</taxon>
        <taxon>Euheterodonta</taxon>
        <taxon>Imparidentia</taxon>
        <taxon>Neoheterodontei</taxon>
        <taxon>Myida</taxon>
        <taxon>Dreissenoidea</taxon>
        <taxon>Dreissenidae</taxon>
        <taxon>Dreissena</taxon>
    </lineage>
</organism>
<dbReference type="EMBL" id="JAIWYP010000003">
    <property type="protein sequence ID" value="KAH3846443.1"/>
    <property type="molecule type" value="Genomic_DNA"/>
</dbReference>
<sequence>MHFSQVFSEGSSFINETLLVDHSQPPGSHGDKMSIWWVWTQLMGTKDTHYHSIRFKGEHSLTGVAKFAKLVTYKKVVGCVGVCTLLSLLYSSAGMRCIQICFNVINTLPAI</sequence>
<dbReference type="AlphaFoldDB" id="A0A9D4KUN3"/>
<protein>
    <submittedName>
        <fullName evidence="1">Uncharacterized protein</fullName>
    </submittedName>
</protein>
<accession>A0A9D4KUN3</accession>
<name>A0A9D4KUN3_DREPO</name>
<gene>
    <name evidence="1" type="ORF">DPMN_088744</name>
</gene>
<keyword evidence="2" id="KW-1185">Reference proteome</keyword>
<comment type="caution">
    <text evidence="1">The sequence shown here is derived from an EMBL/GenBank/DDBJ whole genome shotgun (WGS) entry which is preliminary data.</text>
</comment>
<reference evidence="1" key="2">
    <citation type="submission" date="2020-11" db="EMBL/GenBank/DDBJ databases">
        <authorList>
            <person name="McCartney M.A."/>
            <person name="Auch B."/>
            <person name="Kono T."/>
            <person name="Mallez S."/>
            <person name="Becker A."/>
            <person name="Gohl D.M."/>
            <person name="Silverstein K.A.T."/>
            <person name="Koren S."/>
            <person name="Bechman K.B."/>
            <person name="Herman A."/>
            <person name="Abrahante J.E."/>
            <person name="Garbe J."/>
        </authorList>
    </citation>
    <scope>NUCLEOTIDE SEQUENCE</scope>
    <source>
        <strain evidence="1">Duluth1</strain>
        <tissue evidence="1">Whole animal</tissue>
    </source>
</reference>
<evidence type="ECO:0000313" key="1">
    <source>
        <dbReference type="EMBL" id="KAH3846443.1"/>
    </source>
</evidence>
<evidence type="ECO:0000313" key="2">
    <source>
        <dbReference type="Proteomes" id="UP000828390"/>
    </source>
</evidence>
<proteinExistence type="predicted"/>
<reference evidence="1" key="1">
    <citation type="journal article" date="2019" name="bioRxiv">
        <title>The Genome of the Zebra Mussel, Dreissena polymorpha: A Resource for Invasive Species Research.</title>
        <authorList>
            <person name="McCartney M.A."/>
            <person name="Auch B."/>
            <person name="Kono T."/>
            <person name="Mallez S."/>
            <person name="Zhang Y."/>
            <person name="Obille A."/>
            <person name="Becker A."/>
            <person name="Abrahante J.E."/>
            <person name="Garbe J."/>
            <person name="Badalamenti J.P."/>
            <person name="Herman A."/>
            <person name="Mangelson H."/>
            <person name="Liachko I."/>
            <person name="Sullivan S."/>
            <person name="Sone E.D."/>
            <person name="Koren S."/>
            <person name="Silverstein K.A.T."/>
            <person name="Beckman K.B."/>
            <person name="Gohl D.M."/>
        </authorList>
    </citation>
    <scope>NUCLEOTIDE SEQUENCE</scope>
    <source>
        <strain evidence="1">Duluth1</strain>
        <tissue evidence="1">Whole animal</tissue>
    </source>
</reference>